<gene>
    <name evidence="2" type="ORF">FHR99_002107</name>
</gene>
<evidence type="ECO:0000259" key="1">
    <source>
        <dbReference type="SMART" id="SM00387"/>
    </source>
</evidence>
<organism evidence="2 3">
    <name type="scientific">Litorivivens lipolytica</name>
    <dbReference type="NCBI Taxonomy" id="1524264"/>
    <lineage>
        <taxon>Bacteria</taxon>
        <taxon>Pseudomonadati</taxon>
        <taxon>Pseudomonadota</taxon>
        <taxon>Gammaproteobacteria</taxon>
        <taxon>Litorivivens</taxon>
    </lineage>
</organism>
<dbReference type="InterPro" id="IPR036890">
    <property type="entry name" value="HATPase_C_sf"/>
</dbReference>
<reference evidence="2 3" key="1">
    <citation type="submission" date="2020-08" db="EMBL/GenBank/DDBJ databases">
        <title>Genomic Encyclopedia of Type Strains, Phase III (KMG-III): the genomes of soil and plant-associated and newly described type strains.</title>
        <authorList>
            <person name="Whitman W."/>
        </authorList>
    </citation>
    <scope>NUCLEOTIDE SEQUENCE [LARGE SCALE GENOMIC DNA]</scope>
    <source>
        <strain evidence="2 3">CECT 8654</strain>
    </source>
</reference>
<dbReference type="RefSeq" id="WP_183410598.1">
    <property type="nucleotide sequence ID" value="NZ_JACHWY010000002.1"/>
</dbReference>
<dbReference type="EMBL" id="JACHWY010000002">
    <property type="protein sequence ID" value="MBB3047841.1"/>
    <property type="molecule type" value="Genomic_DNA"/>
</dbReference>
<dbReference type="EC" id="2.7.11.1" evidence="2"/>
<feature type="domain" description="Histidine kinase/HSP90-like ATPase" evidence="1">
    <location>
        <begin position="66"/>
        <end position="165"/>
    </location>
</feature>
<keyword evidence="3" id="KW-1185">Reference proteome</keyword>
<keyword evidence="2" id="KW-0808">Transferase</keyword>
<comment type="caution">
    <text evidence="2">The sequence shown here is derived from an EMBL/GenBank/DDBJ whole genome shotgun (WGS) entry which is preliminary data.</text>
</comment>
<dbReference type="Proteomes" id="UP000537130">
    <property type="component" value="Unassembled WGS sequence"/>
</dbReference>
<dbReference type="SMART" id="SM00387">
    <property type="entry name" value="HATPase_c"/>
    <property type="match status" value="1"/>
</dbReference>
<dbReference type="InterPro" id="IPR003594">
    <property type="entry name" value="HATPase_dom"/>
</dbReference>
<evidence type="ECO:0000313" key="3">
    <source>
        <dbReference type="Proteomes" id="UP000537130"/>
    </source>
</evidence>
<keyword evidence="2" id="KW-0418">Kinase</keyword>
<dbReference type="Gene3D" id="3.30.565.10">
    <property type="entry name" value="Histidine kinase-like ATPase, C-terminal domain"/>
    <property type="match status" value="1"/>
</dbReference>
<evidence type="ECO:0000313" key="2">
    <source>
        <dbReference type="EMBL" id="MBB3047841.1"/>
    </source>
</evidence>
<accession>A0A7W4W5H2</accession>
<dbReference type="AlphaFoldDB" id="A0A7W4W5H2"/>
<proteinExistence type="predicted"/>
<name>A0A7W4W5H2_9GAMM</name>
<sequence>MRALRISEADRSVSNVASLNHRATFDLPYSSVKSDPIAILVWETDDIVIARQAGRRLGSKLGCSDSKIALITTAISELARNMILYAGQGELSVSSSFLGNSKAVLITAQDDGPGIDDLDSALAGGYSTSGGIGLGLSGLSRISDKFEIYSDANGTCVKVTFRADTI</sequence>
<dbReference type="GO" id="GO:0004674">
    <property type="term" value="F:protein serine/threonine kinase activity"/>
    <property type="evidence" value="ECO:0007669"/>
    <property type="project" value="UniProtKB-EC"/>
</dbReference>
<dbReference type="Pfam" id="PF02518">
    <property type="entry name" value="HATPase_c"/>
    <property type="match status" value="1"/>
</dbReference>
<protein>
    <submittedName>
        <fullName evidence="2">Serine/threonine-protein kinase RsbT</fullName>
        <ecNumber evidence="2">2.7.11.1</ecNumber>
    </submittedName>
</protein>
<dbReference type="SUPFAM" id="SSF55874">
    <property type="entry name" value="ATPase domain of HSP90 chaperone/DNA topoisomerase II/histidine kinase"/>
    <property type="match status" value="1"/>
</dbReference>